<gene>
    <name evidence="1" type="ORF">ACFSBW_07500</name>
</gene>
<proteinExistence type="predicted"/>
<evidence type="ECO:0000313" key="1">
    <source>
        <dbReference type="EMBL" id="MFD1641716.1"/>
    </source>
</evidence>
<dbReference type="Pfam" id="PF25858">
    <property type="entry name" value="DUF7958"/>
    <property type="match status" value="1"/>
</dbReference>
<accession>A0ABD6D9U3</accession>
<keyword evidence="2" id="KW-1185">Reference proteome</keyword>
<dbReference type="RefSeq" id="WP_256396685.1">
    <property type="nucleotide sequence ID" value="NZ_JANHDJ010000005.1"/>
</dbReference>
<evidence type="ECO:0000313" key="2">
    <source>
        <dbReference type="Proteomes" id="UP001597052"/>
    </source>
</evidence>
<protein>
    <submittedName>
        <fullName evidence="1">Uncharacterized protein</fullName>
    </submittedName>
</protein>
<dbReference type="Proteomes" id="UP001597052">
    <property type="component" value="Unassembled WGS sequence"/>
</dbReference>
<reference evidence="1 2" key="1">
    <citation type="journal article" date="2019" name="Int. J. Syst. Evol. Microbiol.">
        <title>The Global Catalogue of Microorganisms (GCM) 10K type strain sequencing project: providing services to taxonomists for standard genome sequencing and annotation.</title>
        <authorList>
            <consortium name="The Broad Institute Genomics Platform"/>
            <consortium name="The Broad Institute Genome Sequencing Center for Infectious Disease"/>
            <person name="Wu L."/>
            <person name="Ma J."/>
        </authorList>
    </citation>
    <scope>NUCLEOTIDE SEQUENCE [LARGE SCALE GENOMIC DNA]</scope>
    <source>
        <strain evidence="1 2">CGMCC 1.10593</strain>
    </source>
</reference>
<comment type="caution">
    <text evidence="1">The sequence shown here is derived from an EMBL/GenBank/DDBJ whole genome shotgun (WGS) entry which is preliminary data.</text>
</comment>
<name>A0ABD6D9U3_9EURY</name>
<dbReference type="AlphaFoldDB" id="A0ABD6D9U3"/>
<dbReference type="InterPro" id="IPR058264">
    <property type="entry name" value="DUF7958"/>
</dbReference>
<dbReference type="EMBL" id="JBHUDM010000002">
    <property type="protein sequence ID" value="MFD1641716.1"/>
    <property type="molecule type" value="Genomic_DNA"/>
</dbReference>
<sequence>MDAEIKKETDDGFGVLVNDNNGAAHKIGVCYNGEIDGHLCDAYADKPINRTSDENEHNEQARRYAKYYVYRERGYDTVDHIDNPDYIEAVRQAIRSLSDERFEQLFGPLYTQLQSHHKDVGRPIDLPARVQKPDAVVYKLELYLGVDIADSGLTDQARSLAEAHGLDYETGTTTQTGAVVGENERQNWAEFGEHLTDLTDPDDIELELSAVSGIHVGYPNSRGEHEVQWADRPLDREPDARLELMPTDPGPIDDFGQYLDYHLRCQVRDCVVGMGLLPPEPYRVLGFGKFRYARRYDQYDLYPQLHLRDGNHDMTIQ</sequence>
<organism evidence="1 2">
    <name type="scientific">Halohasta litorea</name>
    <dbReference type="NCBI Taxonomy" id="869891"/>
    <lineage>
        <taxon>Archaea</taxon>
        <taxon>Methanobacteriati</taxon>
        <taxon>Methanobacteriota</taxon>
        <taxon>Stenosarchaea group</taxon>
        <taxon>Halobacteria</taxon>
        <taxon>Halobacteriales</taxon>
        <taxon>Haloferacaceae</taxon>
        <taxon>Halohasta</taxon>
    </lineage>
</organism>